<evidence type="ECO:0000313" key="3">
    <source>
        <dbReference type="EMBL" id="KAF2857904.1"/>
    </source>
</evidence>
<sequence>MAGKLISIILSCLVDSVFGDGPQQYQPYQPYGSSRHPWPSHHSFEPHTLHTRPWPSYHGPPSHTETSTGGTYSLTSTGSPELSSSATTFPTASSTGSIIAVCTKNPTAQHLSDPPYEDYFYSDCHVANQVVVTSPLSDSNLTVIGPRLLVAWPAGASGVVAFFAPQNGINGTLSIGLVGNSSQSLSGVYLPTNSSSLSGNPFVGVNTLVHFNSSAKLTVAILGSIRTIRDFTEGPSLLRPEIQDANHVSRVGAGGAMISRLWLDNITTSYMAFIPTNGSAITINNGTLELKAGTYNFTAAFDYPQLTQLDASSVLNNQSQNLISQYPDQTTSLSFLSYAQKLTTGAWRFLTYFARDSMISLALLQPVLSEGDGGAVEAVISAVLERINRTDGSICHEETIGDYATWLNLQNNVTSTAPGCSYIMVDTDYYLMPAMQHYFLDTAIGRSRIDKFFATKSTLDFGNAGLTYAELARINAEKIVKLTGPFAQADGQVESNLIHLKDGIPVGNWRDSTYGLGGGRIPYDVNTALVPAALRAIAALSADGFSPEHPEWNETAARNAKVWEDETLKFFKVTVPEAEAKELVTSYASGRNFTSHASDITSDVVYHAVALDGNNGQTTVKVMNTDDCFRHFMLNTTNQEQLTDFVNSTAN</sequence>
<dbReference type="OrthoDB" id="2591256at2759"/>
<organism evidence="3 4">
    <name type="scientific">Piedraia hortae CBS 480.64</name>
    <dbReference type="NCBI Taxonomy" id="1314780"/>
    <lineage>
        <taxon>Eukaryota</taxon>
        <taxon>Fungi</taxon>
        <taxon>Dikarya</taxon>
        <taxon>Ascomycota</taxon>
        <taxon>Pezizomycotina</taxon>
        <taxon>Dothideomycetes</taxon>
        <taxon>Dothideomycetidae</taxon>
        <taxon>Capnodiales</taxon>
        <taxon>Piedraiaceae</taxon>
        <taxon>Piedraia</taxon>
    </lineage>
</organism>
<feature type="signal peptide" evidence="2">
    <location>
        <begin position="1"/>
        <end position="19"/>
    </location>
</feature>
<feature type="chain" id="PRO_5025661855" evidence="2">
    <location>
        <begin position="20"/>
        <end position="651"/>
    </location>
</feature>
<gene>
    <name evidence="3" type="ORF">K470DRAFT_260328</name>
</gene>
<dbReference type="Proteomes" id="UP000799421">
    <property type="component" value="Unassembled WGS sequence"/>
</dbReference>
<protein>
    <submittedName>
        <fullName evidence="3">Uncharacterized protein</fullName>
    </submittedName>
</protein>
<dbReference type="EMBL" id="MU006023">
    <property type="protein sequence ID" value="KAF2857904.1"/>
    <property type="molecule type" value="Genomic_DNA"/>
</dbReference>
<accession>A0A6A7BRP8</accession>
<proteinExistence type="predicted"/>
<keyword evidence="4" id="KW-1185">Reference proteome</keyword>
<keyword evidence="2" id="KW-0732">Signal</keyword>
<evidence type="ECO:0000313" key="4">
    <source>
        <dbReference type="Proteomes" id="UP000799421"/>
    </source>
</evidence>
<reference evidence="3" key="1">
    <citation type="journal article" date="2020" name="Stud. Mycol.">
        <title>101 Dothideomycetes genomes: a test case for predicting lifestyles and emergence of pathogens.</title>
        <authorList>
            <person name="Haridas S."/>
            <person name="Albert R."/>
            <person name="Binder M."/>
            <person name="Bloem J."/>
            <person name="Labutti K."/>
            <person name="Salamov A."/>
            <person name="Andreopoulos B."/>
            <person name="Baker S."/>
            <person name="Barry K."/>
            <person name="Bills G."/>
            <person name="Bluhm B."/>
            <person name="Cannon C."/>
            <person name="Castanera R."/>
            <person name="Culley D."/>
            <person name="Daum C."/>
            <person name="Ezra D."/>
            <person name="Gonzalez J."/>
            <person name="Henrissat B."/>
            <person name="Kuo A."/>
            <person name="Liang C."/>
            <person name="Lipzen A."/>
            <person name="Lutzoni F."/>
            <person name="Magnuson J."/>
            <person name="Mondo S."/>
            <person name="Nolan M."/>
            <person name="Ohm R."/>
            <person name="Pangilinan J."/>
            <person name="Park H.-J."/>
            <person name="Ramirez L."/>
            <person name="Alfaro M."/>
            <person name="Sun H."/>
            <person name="Tritt A."/>
            <person name="Yoshinaga Y."/>
            <person name="Zwiers L.-H."/>
            <person name="Turgeon B."/>
            <person name="Goodwin S."/>
            <person name="Spatafora J."/>
            <person name="Crous P."/>
            <person name="Grigoriev I."/>
        </authorList>
    </citation>
    <scope>NUCLEOTIDE SEQUENCE</scope>
    <source>
        <strain evidence="3">CBS 480.64</strain>
    </source>
</reference>
<feature type="non-terminal residue" evidence="3">
    <location>
        <position position="651"/>
    </location>
</feature>
<dbReference type="AlphaFoldDB" id="A0A6A7BRP8"/>
<feature type="compositionally biased region" description="Low complexity" evidence="1">
    <location>
        <begin position="64"/>
        <end position="92"/>
    </location>
</feature>
<evidence type="ECO:0000256" key="2">
    <source>
        <dbReference type="SAM" id="SignalP"/>
    </source>
</evidence>
<name>A0A6A7BRP8_9PEZI</name>
<feature type="region of interest" description="Disordered" evidence="1">
    <location>
        <begin position="49"/>
        <end position="92"/>
    </location>
</feature>
<evidence type="ECO:0000256" key="1">
    <source>
        <dbReference type="SAM" id="MobiDB-lite"/>
    </source>
</evidence>